<evidence type="ECO:0000259" key="4">
    <source>
        <dbReference type="PROSITE" id="PS50123"/>
    </source>
</evidence>
<dbReference type="PROSITE" id="PS50123">
    <property type="entry name" value="CHER"/>
    <property type="match status" value="1"/>
</dbReference>
<dbReference type="NCBIfam" id="TIGR00229">
    <property type="entry name" value="sensory_box"/>
    <property type="match status" value="1"/>
</dbReference>
<dbReference type="Gene3D" id="3.40.50.150">
    <property type="entry name" value="Vaccinia Virus protein VP39"/>
    <property type="match status" value="1"/>
</dbReference>
<proteinExistence type="predicted"/>
<dbReference type="EMBL" id="MLJW01003768">
    <property type="protein sequence ID" value="OIQ71352.1"/>
    <property type="molecule type" value="Genomic_DNA"/>
</dbReference>
<accession>A0A1J5PKL4</accession>
<dbReference type="Pfam" id="PF13596">
    <property type="entry name" value="PAS_10"/>
    <property type="match status" value="1"/>
</dbReference>
<dbReference type="GO" id="GO:0032259">
    <property type="term" value="P:methylation"/>
    <property type="evidence" value="ECO:0007669"/>
    <property type="project" value="UniProtKB-KW"/>
</dbReference>
<evidence type="ECO:0000259" key="2">
    <source>
        <dbReference type="PROSITE" id="PS50112"/>
    </source>
</evidence>
<feature type="domain" description="PAC" evidence="3">
    <location>
        <begin position="456"/>
        <end position="506"/>
    </location>
</feature>
<reference evidence="5" key="1">
    <citation type="submission" date="2016-10" db="EMBL/GenBank/DDBJ databases">
        <title>Sequence of Gallionella enrichment culture.</title>
        <authorList>
            <person name="Poehlein A."/>
            <person name="Muehling M."/>
            <person name="Daniel R."/>
        </authorList>
    </citation>
    <scope>NUCLEOTIDE SEQUENCE</scope>
</reference>
<name>A0A1J5PKL4_9ZZZZ</name>
<dbReference type="PANTHER" id="PTHR24422:SF27">
    <property type="entry name" value="PROTEIN-GLUTAMATE O-METHYLTRANSFERASE"/>
    <property type="match status" value="1"/>
</dbReference>
<sequence>MARTGLYPASIADDISPERLGRFFSLEPDGSAYRVHKGIRDLLVFSEQDVIKDPPFSKLDLISCRNLMIYLGAELQKKLISLFHYALQSGGRLFLGTSETAGEQADLFTVLERKAKVYQRKEDFQGAHRAALGRVLPPLVDTDPSQLRGAGKVALPAKLSLRELTEQTLLQHMAPVAALVNGHGDILYLHGRTGLYLEPAPGEAGINNILKMAREGLRRDLTVALHKAASGRETLTVNGVQVKTNGHFTLVNLSVCPVLGGPAAPLESPLFLVMLEKATDTAPAALPASALPLSGDKVADSGAQIADLNEELQAKDEYLRAANEELETTNEELKSSNEEMQSVNEELQSTNEELETSKEEMQSINEELSTVNTELQTKVSDLSRANNDMNNLLAGTGIGTVFVDHQLRILRFTPAASQIINLILSDVGRPVAHIVSNLVGYTSLVADVQAVLKTLVPKEVEVQTSDGSSYTLRILPYRTLDNVIEGAVITFVDITDLKRTRESLLKANALLRLAVVVRDAHDAITVQALDGRTLAWNPGAEHLYGWREAEALQMNVRERIPMALQVNALERVHQLSLAQTLQPYSTQRLTKDARVIEVTLVATALINETGQVYAIATTERACVSPAKDTAVSAP</sequence>
<dbReference type="InterPro" id="IPR000014">
    <property type="entry name" value="PAS"/>
</dbReference>
<dbReference type="InterPro" id="IPR022642">
    <property type="entry name" value="CheR_C"/>
</dbReference>
<keyword evidence="5" id="KW-0808">Transferase</keyword>
<dbReference type="AlphaFoldDB" id="A0A1J5PKL4"/>
<dbReference type="PROSITE" id="PS50112">
    <property type="entry name" value="PAS"/>
    <property type="match status" value="1"/>
</dbReference>
<dbReference type="Gene3D" id="3.30.450.20">
    <property type="entry name" value="PAS domain"/>
    <property type="match status" value="2"/>
</dbReference>
<dbReference type="SMART" id="SM00091">
    <property type="entry name" value="PAS"/>
    <property type="match status" value="2"/>
</dbReference>
<dbReference type="PROSITE" id="PS50113">
    <property type="entry name" value="PAC"/>
    <property type="match status" value="1"/>
</dbReference>
<dbReference type="GO" id="GO:0008983">
    <property type="term" value="F:protein-glutamate O-methyltransferase activity"/>
    <property type="evidence" value="ECO:0007669"/>
    <property type="project" value="UniProtKB-EC"/>
</dbReference>
<dbReference type="InterPro" id="IPR000780">
    <property type="entry name" value="CheR_MeTrfase"/>
</dbReference>
<dbReference type="InterPro" id="IPR050903">
    <property type="entry name" value="Bact_Chemotaxis_MeTrfase"/>
</dbReference>
<dbReference type="InterPro" id="IPR035965">
    <property type="entry name" value="PAS-like_dom_sf"/>
</dbReference>
<dbReference type="CDD" id="cd00130">
    <property type="entry name" value="PAS"/>
    <property type="match status" value="1"/>
</dbReference>
<comment type="caution">
    <text evidence="5">The sequence shown here is derived from an EMBL/GenBank/DDBJ whole genome shotgun (WGS) entry which is preliminary data.</text>
</comment>
<organism evidence="5">
    <name type="scientific">mine drainage metagenome</name>
    <dbReference type="NCBI Taxonomy" id="410659"/>
    <lineage>
        <taxon>unclassified sequences</taxon>
        <taxon>metagenomes</taxon>
        <taxon>ecological metagenomes</taxon>
    </lineage>
</organism>
<evidence type="ECO:0000259" key="3">
    <source>
        <dbReference type="PROSITE" id="PS50113"/>
    </source>
</evidence>
<keyword evidence="5" id="KW-0489">Methyltransferase</keyword>
<feature type="region of interest" description="Disordered" evidence="1">
    <location>
        <begin position="326"/>
        <end position="345"/>
    </location>
</feature>
<dbReference type="SUPFAM" id="SSF53335">
    <property type="entry name" value="S-adenosyl-L-methionine-dependent methyltransferases"/>
    <property type="match status" value="1"/>
</dbReference>
<dbReference type="Gene3D" id="1.20.920.20">
    <property type="match status" value="1"/>
</dbReference>
<dbReference type="Pfam" id="PF01739">
    <property type="entry name" value="CheR"/>
    <property type="match status" value="1"/>
</dbReference>
<dbReference type="PANTHER" id="PTHR24422">
    <property type="entry name" value="CHEMOTAXIS PROTEIN METHYLTRANSFERASE"/>
    <property type="match status" value="1"/>
</dbReference>
<dbReference type="SUPFAM" id="SSF55785">
    <property type="entry name" value="PYP-like sensor domain (PAS domain)"/>
    <property type="match status" value="2"/>
</dbReference>
<evidence type="ECO:0000313" key="5">
    <source>
        <dbReference type="EMBL" id="OIQ71352.1"/>
    </source>
</evidence>
<dbReference type="InterPro" id="IPR000700">
    <property type="entry name" value="PAS-assoc_C"/>
</dbReference>
<dbReference type="InterPro" id="IPR029063">
    <property type="entry name" value="SAM-dependent_MTases_sf"/>
</dbReference>
<gene>
    <name evidence="5" type="primary">cheR2_11</name>
    <name evidence="5" type="ORF">GALL_470330</name>
</gene>
<feature type="domain" description="PAS" evidence="2">
    <location>
        <begin position="509"/>
        <end position="552"/>
    </location>
</feature>
<feature type="domain" description="CheR-type methyltransferase" evidence="4">
    <location>
        <begin position="1"/>
        <end position="123"/>
    </location>
</feature>
<dbReference type="GO" id="GO:0006355">
    <property type="term" value="P:regulation of DNA-templated transcription"/>
    <property type="evidence" value="ECO:0007669"/>
    <property type="project" value="InterPro"/>
</dbReference>
<evidence type="ECO:0000256" key="1">
    <source>
        <dbReference type="SAM" id="MobiDB-lite"/>
    </source>
</evidence>
<dbReference type="Pfam" id="PF00989">
    <property type="entry name" value="PAS"/>
    <property type="match status" value="1"/>
</dbReference>
<dbReference type="EC" id="2.1.1.80" evidence="5"/>
<protein>
    <submittedName>
        <fullName evidence="5">Chemotaxis protein methyltransferase cher2</fullName>
        <ecNumber evidence="5">2.1.1.80</ecNumber>
    </submittedName>
</protein>
<dbReference type="PRINTS" id="PR00996">
    <property type="entry name" value="CHERMTFRASE"/>
</dbReference>
<dbReference type="InterPro" id="IPR013767">
    <property type="entry name" value="PAS_fold"/>
</dbReference>